<dbReference type="AlphaFoldDB" id="A0AAE8W3G4"/>
<feature type="region of interest" description="Disordered" evidence="3">
    <location>
        <begin position="148"/>
        <end position="168"/>
    </location>
</feature>
<comment type="caution">
    <text evidence="5">The sequence shown here is derived from an EMBL/GenBank/DDBJ whole genome shotgun (WGS) entry which is preliminary data.</text>
</comment>
<dbReference type="PROSITE" id="PS01031">
    <property type="entry name" value="SHSP"/>
    <property type="match status" value="1"/>
</dbReference>
<feature type="compositionally biased region" description="Low complexity" evidence="3">
    <location>
        <begin position="153"/>
        <end position="168"/>
    </location>
</feature>
<sequence>MSGVIERLQDMPTPPGLFTWNEAGLPVVETAPGTRGIRVEERTTDEMFVLLADLPGIDPAEDVDISVSGAVLTLRVERDEGSTETGRPTGFRYGTVVHSALPAGARHGEAVVEYKNSVLTIMVPVPVPVSVPEPEPDTRIRTVRRNTLNSRRAAGTSTAGSIGATRRG</sequence>
<evidence type="ECO:0000259" key="4">
    <source>
        <dbReference type="PROSITE" id="PS01031"/>
    </source>
</evidence>
<accession>A0AAE8W3G4</accession>
<dbReference type="EMBL" id="SPAZ01000156">
    <property type="protein sequence ID" value="TQE33314.1"/>
    <property type="molecule type" value="Genomic_DNA"/>
</dbReference>
<dbReference type="RefSeq" id="WP_063747250.1">
    <property type="nucleotide sequence ID" value="NZ_JARAVC010000443.1"/>
</dbReference>
<feature type="domain" description="SHSP" evidence="4">
    <location>
        <begin position="30"/>
        <end position="141"/>
    </location>
</feature>
<evidence type="ECO:0000256" key="2">
    <source>
        <dbReference type="RuleBase" id="RU003616"/>
    </source>
</evidence>
<gene>
    <name evidence="5" type="ORF">Sipo8835_18445</name>
</gene>
<evidence type="ECO:0000313" key="6">
    <source>
        <dbReference type="Proteomes" id="UP000318720"/>
    </source>
</evidence>
<evidence type="ECO:0000256" key="3">
    <source>
        <dbReference type="SAM" id="MobiDB-lite"/>
    </source>
</evidence>
<organism evidence="5 6">
    <name type="scientific">Streptomyces ipomoeae</name>
    <dbReference type="NCBI Taxonomy" id="103232"/>
    <lineage>
        <taxon>Bacteria</taxon>
        <taxon>Bacillati</taxon>
        <taxon>Actinomycetota</taxon>
        <taxon>Actinomycetes</taxon>
        <taxon>Kitasatosporales</taxon>
        <taxon>Streptomycetaceae</taxon>
        <taxon>Streptomyces</taxon>
    </lineage>
</organism>
<dbReference type="Gene3D" id="2.60.40.790">
    <property type="match status" value="1"/>
</dbReference>
<dbReference type="InterPro" id="IPR008978">
    <property type="entry name" value="HSP20-like_chaperone"/>
</dbReference>
<name>A0AAE8W3G4_9ACTN</name>
<reference evidence="5 6" key="1">
    <citation type="submission" date="2019-03" db="EMBL/GenBank/DDBJ databases">
        <title>Comparative genomic analyses of the sweetpotato soil rot pathogen, Streptomyces ipomoeae.</title>
        <authorList>
            <person name="Ruschel Soares N."/>
            <person name="Badger J.H."/>
            <person name="Huguet-Tapia J.C."/>
            <person name="Clark C.A."/>
            <person name="Pettis G.S."/>
        </authorList>
    </citation>
    <scope>NUCLEOTIDE SEQUENCE [LARGE SCALE GENOMIC DNA]</scope>
    <source>
        <strain evidence="5 6">88-35</strain>
    </source>
</reference>
<dbReference type="SUPFAM" id="SSF49764">
    <property type="entry name" value="HSP20-like chaperones"/>
    <property type="match status" value="1"/>
</dbReference>
<protein>
    <submittedName>
        <fullName evidence="5">Hsp20/alpha crystallin family protein</fullName>
    </submittedName>
</protein>
<evidence type="ECO:0000313" key="5">
    <source>
        <dbReference type="EMBL" id="TQE33314.1"/>
    </source>
</evidence>
<dbReference type="CDD" id="cd06464">
    <property type="entry name" value="ACD_sHsps-like"/>
    <property type="match status" value="1"/>
</dbReference>
<dbReference type="Proteomes" id="UP000318720">
    <property type="component" value="Unassembled WGS sequence"/>
</dbReference>
<dbReference type="InterPro" id="IPR002068">
    <property type="entry name" value="A-crystallin/Hsp20_dom"/>
</dbReference>
<dbReference type="Pfam" id="PF00011">
    <property type="entry name" value="HSP20"/>
    <property type="match status" value="1"/>
</dbReference>
<proteinExistence type="inferred from homology"/>
<evidence type="ECO:0000256" key="1">
    <source>
        <dbReference type="PROSITE-ProRule" id="PRU00285"/>
    </source>
</evidence>
<comment type="similarity">
    <text evidence="1 2">Belongs to the small heat shock protein (HSP20) family.</text>
</comment>